<evidence type="ECO:0000256" key="1">
    <source>
        <dbReference type="SAM" id="SignalP"/>
    </source>
</evidence>
<keyword evidence="1" id="KW-0732">Signal</keyword>
<feature type="chain" id="PRO_5042169476" evidence="1">
    <location>
        <begin position="28"/>
        <end position="129"/>
    </location>
</feature>
<dbReference type="InterPro" id="IPR012645">
    <property type="entry name" value="CHP02301"/>
</dbReference>
<organism evidence="2 3">
    <name type="scientific">Flavimaribacter sediminis</name>
    <dbReference type="NCBI Taxonomy" id="2865987"/>
    <lineage>
        <taxon>Bacteria</taxon>
        <taxon>Pseudomonadati</taxon>
        <taxon>Pseudomonadota</taxon>
        <taxon>Alphaproteobacteria</taxon>
        <taxon>Hyphomicrobiales</taxon>
        <taxon>Rhizobiaceae</taxon>
        <taxon>Flavimaribacter</taxon>
    </lineage>
</organism>
<feature type="signal peptide" evidence="1">
    <location>
        <begin position="1"/>
        <end position="27"/>
    </location>
</feature>
<sequence>MGVTARRIASIFLAGALNAGLLAPVSAQVVLPPYEDRLLRLSEIVGSIHYIRTLCAKRDEGWRDKMQALIELEGEDAPSRARLTAAFNRGYRSFAAVHTKCNEVALEAEAQYRKEGLDLASAIIARYGN</sequence>
<evidence type="ECO:0000313" key="3">
    <source>
        <dbReference type="Proteomes" id="UP001196509"/>
    </source>
</evidence>
<dbReference type="EMBL" id="JAICBX010000004">
    <property type="protein sequence ID" value="MBW8639584.1"/>
    <property type="molecule type" value="Genomic_DNA"/>
</dbReference>
<dbReference type="Proteomes" id="UP001196509">
    <property type="component" value="Unassembled WGS sequence"/>
</dbReference>
<dbReference type="NCBIfam" id="TIGR02301">
    <property type="entry name" value="TIGR02301 family protein"/>
    <property type="match status" value="1"/>
</dbReference>
<evidence type="ECO:0000313" key="2">
    <source>
        <dbReference type="EMBL" id="MBW8639584.1"/>
    </source>
</evidence>
<dbReference type="RefSeq" id="WP_220230305.1">
    <property type="nucleotide sequence ID" value="NZ_JAICBX010000004.1"/>
</dbReference>
<protein>
    <submittedName>
        <fullName evidence="2">TIGR02301 family protein</fullName>
    </submittedName>
</protein>
<dbReference type="Pfam" id="PF09539">
    <property type="entry name" value="DUF2385"/>
    <property type="match status" value="1"/>
</dbReference>
<name>A0AAE2ZPE4_9HYPH</name>
<comment type="caution">
    <text evidence="2">The sequence shown here is derived from an EMBL/GenBank/DDBJ whole genome shotgun (WGS) entry which is preliminary data.</text>
</comment>
<gene>
    <name evidence="2" type="ORF">K1W69_20495</name>
</gene>
<accession>A0AAE2ZPE4</accession>
<keyword evidence="3" id="KW-1185">Reference proteome</keyword>
<proteinExistence type="predicted"/>
<dbReference type="AlphaFoldDB" id="A0AAE2ZPE4"/>
<reference evidence="2" key="1">
    <citation type="submission" date="2021-08" db="EMBL/GenBank/DDBJ databases">
        <title>Hoeflea bacterium WL0058 sp. nov., isolated from the sediment.</title>
        <authorList>
            <person name="Wang L."/>
            <person name="Zhang D."/>
        </authorList>
    </citation>
    <scope>NUCLEOTIDE SEQUENCE</scope>
    <source>
        <strain evidence="2">WL0058</strain>
    </source>
</reference>